<keyword evidence="7" id="KW-1185">Reference proteome</keyword>
<keyword evidence="1" id="KW-0732">Signal</keyword>
<dbReference type="Gene3D" id="3.40.30.10">
    <property type="entry name" value="Glutaredoxin"/>
    <property type="match status" value="1"/>
</dbReference>
<protein>
    <submittedName>
        <fullName evidence="6">DsbA family protein</fullName>
    </submittedName>
</protein>
<name>A0ABT8D881_9RHOB</name>
<dbReference type="InterPro" id="IPR001853">
    <property type="entry name" value="DSBA-like_thioredoxin_dom"/>
</dbReference>
<evidence type="ECO:0000256" key="1">
    <source>
        <dbReference type="ARBA" id="ARBA00022729"/>
    </source>
</evidence>
<evidence type="ECO:0000256" key="3">
    <source>
        <dbReference type="ARBA" id="ARBA00023157"/>
    </source>
</evidence>
<evidence type="ECO:0000313" key="7">
    <source>
        <dbReference type="Proteomes" id="UP001243846"/>
    </source>
</evidence>
<dbReference type="SUPFAM" id="SSF52833">
    <property type="entry name" value="Thioredoxin-like"/>
    <property type="match status" value="1"/>
</dbReference>
<evidence type="ECO:0000256" key="2">
    <source>
        <dbReference type="ARBA" id="ARBA00023002"/>
    </source>
</evidence>
<dbReference type="InterPro" id="IPR017937">
    <property type="entry name" value="Thioredoxin_CS"/>
</dbReference>
<dbReference type="InterPro" id="IPR036249">
    <property type="entry name" value="Thioredoxin-like_sf"/>
</dbReference>
<evidence type="ECO:0000259" key="5">
    <source>
        <dbReference type="PROSITE" id="PS51352"/>
    </source>
</evidence>
<organism evidence="6 7">
    <name type="scientific">Paracoccus cavernae</name>
    <dbReference type="NCBI Taxonomy" id="1571207"/>
    <lineage>
        <taxon>Bacteria</taxon>
        <taxon>Pseudomonadati</taxon>
        <taxon>Pseudomonadota</taxon>
        <taxon>Alphaproteobacteria</taxon>
        <taxon>Rhodobacterales</taxon>
        <taxon>Paracoccaceae</taxon>
        <taxon>Paracoccus</taxon>
    </lineage>
</organism>
<dbReference type="EMBL" id="JAUFRC010000001">
    <property type="protein sequence ID" value="MDN3712710.1"/>
    <property type="molecule type" value="Genomic_DNA"/>
</dbReference>
<accession>A0ABT8D881</accession>
<dbReference type="InterPro" id="IPR013766">
    <property type="entry name" value="Thioredoxin_domain"/>
</dbReference>
<comment type="caution">
    <text evidence="6">The sequence shown here is derived from an EMBL/GenBank/DDBJ whole genome shotgun (WGS) entry which is preliminary data.</text>
</comment>
<keyword evidence="4" id="KW-0676">Redox-active center</keyword>
<dbReference type="CDD" id="cd03023">
    <property type="entry name" value="DsbA_Com1_like"/>
    <property type="match status" value="1"/>
</dbReference>
<gene>
    <name evidence="6" type="ORF">QWZ10_14860</name>
</gene>
<proteinExistence type="predicted"/>
<keyword evidence="3" id="KW-1015">Disulfide bond</keyword>
<evidence type="ECO:0000256" key="4">
    <source>
        <dbReference type="ARBA" id="ARBA00023284"/>
    </source>
</evidence>
<sequence length="177" mass="19572">MPAELRKALERDPNAPVLGNPDGNITLTEFFDYNCPYCRLMVRDVHGLILEDKELRIVFREWAVFGEGSIFAAQASLASLDQGKYWQMHSALMAIKGRAEEASVLAAAETVGLDMAKLRRDMESDRVFQHMSTSGELADHMALMGTPTFIAGNEGLFGKQSPKDLRDLVARGRKALG</sequence>
<dbReference type="PROSITE" id="PS51352">
    <property type="entry name" value="THIOREDOXIN_2"/>
    <property type="match status" value="1"/>
</dbReference>
<keyword evidence="2" id="KW-0560">Oxidoreductase</keyword>
<dbReference type="Pfam" id="PF01323">
    <property type="entry name" value="DSBA"/>
    <property type="match status" value="1"/>
</dbReference>
<reference evidence="7" key="1">
    <citation type="journal article" date="2019" name="Int. J. Syst. Evol. Microbiol.">
        <title>The Global Catalogue of Microorganisms (GCM) 10K type strain sequencing project: providing services to taxonomists for standard genome sequencing and annotation.</title>
        <authorList>
            <consortium name="The Broad Institute Genomics Platform"/>
            <consortium name="The Broad Institute Genome Sequencing Center for Infectious Disease"/>
            <person name="Wu L."/>
            <person name="Ma J."/>
        </authorList>
    </citation>
    <scope>NUCLEOTIDE SEQUENCE [LARGE SCALE GENOMIC DNA]</scope>
    <source>
        <strain evidence="7">CECT 8482</strain>
    </source>
</reference>
<dbReference type="PANTHER" id="PTHR13887">
    <property type="entry name" value="GLUTATHIONE S-TRANSFERASE KAPPA"/>
    <property type="match status" value="1"/>
</dbReference>
<dbReference type="PROSITE" id="PS00194">
    <property type="entry name" value="THIOREDOXIN_1"/>
    <property type="match status" value="1"/>
</dbReference>
<feature type="domain" description="Thioredoxin" evidence="5">
    <location>
        <begin position="1"/>
        <end position="174"/>
    </location>
</feature>
<dbReference type="PANTHER" id="PTHR13887:SF14">
    <property type="entry name" value="DISULFIDE BOND FORMATION PROTEIN D"/>
    <property type="match status" value="1"/>
</dbReference>
<evidence type="ECO:0000313" key="6">
    <source>
        <dbReference type="EMBL" id="MDN3712710.1"/>
    </source>
</evidence>
<dbReference type="Proteomes" id="UP001243846">
    <property type="component" value="Unassembled WGS sequence"/>
</dbReference>